<evidence type="ECO:0000256" key="2">
    <source>
        <dbReference type="ARBA" id="ARBA00022801"/>
    </source>
</evidence>
<sequence length="836" mass="95934">MTELLNKLAKKIIQSDEYQLNSGILFDSYIQSLTSTNEPIGRGVIKKLISSAQIFYMSEKRNIRNEGAILLSMMLDICGDTYKEILPIANNIFVNSGDFPNIQLLCQRFPELDFKLNFYSEAQNEFRETLNTVLELDFPLTDFQRLLWEDLSKGYDTITSAPTSAGKTHVILNYLLNKVAKSDGSFAAIIVPTRALISEVAGKIYEIAKDGGYDNDIEICTIPKKELFANKTFFVMTQERLHEILLLGDLTFDYLFIDEAHNISDKSRGVLLHLTLEKMLEDSYPQIIISMPSSNYQDSFSTIFKDIKFKKEITQISPVTKIIMSIKLKGSNLVISRNNSTNIKIIPKGFIKTDFADIICKLGKGQSNIIYRNKTNDCENIANKISSRITETTQNALLEEAANYVEEFVHSKFSLANNLRKGVAFHYGPLPSSIRVLVENLVKEDHVKFIVCTSTLAEGVNLPARNLFLKDPIQIIPYEKSEQIEAVKINNITGRAGRMLQHFGGNIFLIEPDKWRFKDYFNNEQEEEDKVPTYFKSINEEFEIIIRALKGDYDHDERDQYRFYTIANKLIREFANNKLDKTLNADELNIGRKKRALLLDNIKLAHDSLRVPAFTLEANPTVGYIQQNKLFNFLNKQKQLEDWVLPHPKSGSLYDTMLRICQKLIEFGVYQPTADNNPEHICIITKKWILGNSLKEIISEQIAWNIRRAKQNSEKPKSVNTCVRNVIKAINNDIRFRLSNSLKCYQLILQTILVNKNVELSNVKLHSFMEIGACDDRMINLINMGLSREAAKEIDDKLVKKETISSRKQLFDLLRKDRLKTIHSITKKEILELFSE</sequence>
<dbReference type="InterPro" id="IPR001650">
    <property type="entry name" value="Helicase_C-like"/>
</dbReference>
<evidence type="ECO:0000256" key="3">
    <source>
        <dbReference type="ARBA" id="ARBA00022806"/>
    </source>
</evidence>
<dbReference type="PROSITE" id="PS51194">
    <property type="entry name" value="HELICASE_CTER"/>
    <property type="match status" value="1"/>
</dbReference>
<dbReference type="GO" id="GO:0004386">
    <property type="term" value="F:helicase activity"/>
    <property type="evidence" value="ECO:0007669"/>
    <property type="project" value="UniProtKB-KW"/>
</dbReference>
<dbReference type="InterPro" id="IPR014001">
    <property type="entry name" value="Helicase_ATP-bd"/>
</dbReference>
<dbReference type="EMBL" id="PDEM01000033">
    <property type="protein sequence ID" value="PHZ83473.1"/>
    <property type="molecule type" value="Genomic_DNA"/>
</dbReference>
<organism evidence="7 8">
    <name type="scientific">Paremcibacter congregatus</name>
    <dbReference type="NCBI Taxonomy" id="2043170"/>
    <lineage>
        <taxon>Bacteria</taxon>
        <taxon>Pseudomonadati</taxon>
        <taxon>Pseudomonadota</taxon>
        <taxon>Alphaproteobacteria</taxon>
        <taxon>Emcibacterales</taxon>
        <taxon>Emcibacteraceae</taxon>
        <taxon>Paremcibacter</taxon>
    </lineage>
</organism>
<dbReference type="GO" id="GO:0005524">
    <property type="term" value="F:ATP binding"/>
    <property type="evidence" value="ECO:0007669"/>
    <property type="project" value="UniProtKB-KW"/>
</dbReference>
<dbReference type="InterPro" id="IPR011545">
    <property type="entry name" value="DEAD/DEAH_box_helicase_dom"/>
</dbReference>
<keyword evidence="2" id="KW-0378">Hydrolase</keyword>
<dbReference type="PROSITE" id="PS51192">
    <property type="entry name" value="HELICASE_ATP_BIND_1"/>
    <property type="match status" value="1"/>
</dbReference>
<evidence type="ECO:0000259" key="6">
    <source>
        <dbReference type="PROSITE" id="PS51194"/>
    </source>
</evidence>
<dbReference type="SMART" id="SM00490">
    <property type="entry name" value="HELICc"/>
    <property type="match status" value="1"/>
</dbReference>
<name>A0A2G4YMF3_9PROT</name>
<dbReference type="SMART" id="SM00487">
    <property type="entry name" value="DEXDc"/>
    <property type="match status" value="1"/>
</dbReference>
<keyword evidence="8" id="KW-1185">Reference proteome</keyword>
<comment type="caution">
    <text evidence="7">The sequence shown here is derived from an EMBL/GenBank/DDBJ whole genome shotgun (WGS) entry which is preliminary data.</text>
</comment>
<keyword evidence="1" id="KW-0547">Nucleotide-binding</keyword>
<dbReference type="InterPro" id="IPR050474">
    <property type="entry name" value="Hel308_SKI2-like"/>
</dbReference>
<feature type="domain" description="Helicase C-terminal" evidence="6">
    <location>
        <begin position="354"/>
        <end position="539"/>
    </location>
</feature>
<dbReference type="FunCoup" id="A0A2G4YMF3">
    <property type="interactions" value="15"/>
</dbReference>
<keyword evidence="3 7" id="KW-0347">Helicase</keyword>
<dbReference type="InterPro" id="IPR027417">
    <property type="entry name" value="P-loop_NTPase"/>
</dbReference>
<reference evidence="7 8" key="1">
    <citation type="submission" date="2017-10" db="EMBL/GenBank/DDBJ databases">
        <title>Frigbacter circumglobatus gen. nov. sp. nov., isolated from sediment cultured in situ.</title>
        <authorList>
            <person name="Zhao Z."/>
        </authorList>
    </citation>
    <scope>NUCLEOTIDE SEQUENCE [LARGE SCALE GENOMIC DNA]</scope>
    <source>
        <strain evidence="7 8">ZYL</strain>
    </source>
</reference>
<keyword evidence="4" id="KW-0067">ATP-binding</keyword>
<evidence type="ECO:0000256" key="1">
    <source>
        <dbReference type="ARBA" id="ARBA00022741"/>
    </source>
</evidence>
<dbReference type="PANTHER" id="PTHR47961:SF6">
    <property type="entry name" value="DNA-DIRECTED DNA POLYMERASE"/>
    <property type="match status" value="1"/>
</dbReference>
<evidence type="ECO:0000313" key="7">
    <source>
        <dbReference type="EMBL" id="PHZ83473.1"/>
    </source>
</evidence>
<accession>A0A2G4YMF3</accession>
<dbReference type="PANTHER" id="PTHR47961">
    <property type="entry name" value="DNA POLYMERASE THETA, PUTATIVE (AFU_ORTHOLOGUE AFUA_1G05260)-RELATED"/>
    <property type="match status" value="1"/>
</dbReference>
<dbReference type="InParanoid" id="A0A2G4YMF3"/>
<dbReference type="GO" id="GO:0016787">
    <property type="term" value="F:hydrolase activity"/>
    <property type="evidence" value="ECO:0007669"/>
    <property type="project" value="UniProtKB-KW"/>
</dbReference>
<dbReference type="Proteomes" id="UP000229730">
    <property type="component" value="Unassembled WGS sequence"/>
</dbReference>
<proteinExistence type="predicted"/>
<protein>
    <submittedName>
        <fullName evidence="7">RNA helicase</fullName>
    </submittedName>
</protein>
<dbReference type="Pfam" id="PF00270">
    <property type="entry name" value="DEAD"/>
    <property type="match status" value="1"/>
</dbReference>
<dbReference type="SUPFAM" id="SSF52540">
    <property type="entry name" value="P-loop containing nucleoside triphosphate hydrolases"/>
    <property type="match status" value="1"/>
</dbReference>
<evidence type="ECO:0000259" key="5">
    <source>
        <dbReference type="PROSITE" id="PS51192"/>
    </source>
</evidence>
<evidence type="ECO:0000256" key="4">
    <source>
        <dbReference type="ARBA" id="ARBA00022840"/>
    </source>
</evidence>
<dbReference type="Gene3D" id="3.40.50.300">
    <property type="entry name" value="P-loop containing nucleotide triphosphate hydrolases"/>
    <property type="match status" value="2"/>
</dbReference>
<dbReference type="RefSeq" id="WP_099475366.1">
    <property type="nucleotide sequence ID" value="NZ_CP041025.1"/>
</dbReference>
<dbReference type="AlphaFoldDB" id="A0A2G4YMF3"/>
<feature type="domain" description="Helicase ATP-binding" evidence="5">
    <location>
        <begin position="148"/>
        <end position="294"/>
    </location>
</feature>
<dbReference type="GO" id="GO:0003676">
    <property type="term" value="F:nucleic acid binding"/>
    <property type="evidence" value="ECO:0007669"/>
    <property type="project" value="InterPro"/>
</dbReference>
<evidence type="ECO:0000313" key="8">
    <source>
        <dbReference type="Proteomes" id="UP000229730"/>
    </source>
</evidence>
<gene>
    <name evidence="7" type="ORF">CRD36_18125</name>
</gene>
<dbReference type="OrthoDB" id="9815222at2"/>